<evidence type="ECO:0000313" key="2">
    <source>
        <dbReference type="EMBL" id="BBY70113.1"/>
    </source>
</evidence>
<evidence type="ECO:0000256" key="1">
    <source>
        <dbReference type="SAM" id="MobiDB-lite"/>
    </source>
</evidence>
<reference evidence="2 3" key="1">
    <citation type="journal article" date="2019" name="Emerg. Microbes Infect.">
        <title>Comprehensive subspecies identification of 175 nontuberculous mycobacteria species based on 7547 genomic profiles.</title>
        <authorList>
            <person name="Matsumoto Y."/>
            <person name="Kinjo T."/>
            <person name="Motooka D."/>
            <person name="Nabeya D."/>
            <person name="Jung N."/>
            <person name="Uechi K."/>
            <person name="Horii T."/>
            <person name="Iida T."/>
            <person name="Fujita J."/>
            <person name="Nakamura S."/>
        </authorList>
    </citation>
    <scope>NUCLEOTIDE SEQUENCE [LARGE SCALE GENOMIC DNA]</scope>
    <source>
        <strain evidence="2 3">JCM 30622</strain>
    </source>
</reference>
<dbReference type="Pfam" id="PF13730">
    <property type="entry name" value="HTH_36"/>
    <property type="match status" value="1"/>
</dbReference>
<keyword evidence="3" id="KW-1185">Reference proteome</keyword>
<dbReference type="SUPFAM" id="SSF46785">
    <property type="entry name" value="Winged helix' DNA-binding domain"/>
    <property type="match status" value="1"/>
</dbReference>
<dbReference type="EMBL" id="AP022597">
    <property type="protein sequence ID" value="BBY70113.1"/>
    <property type="molecule type" value="Genomic_DNA"/>
</dbReference>
<evidence type="ECO:0000313" key="3">
    <source>
        <dbReference type="Proteomes" id="UP000466578"/>
    </source>
</evidence>
<protein>
    <recommendedName>
        <fullName evidence="4">Helix-turn-helix domain-containing protein</fullName>
    </recommendedName>
</protein>
<dbReference type="Proteomes" id="UP000466578">
    <property type="component" value="Chromosome"/>
</dbReference>
<name>A0ABM7K7U3_9MYCO</name>
<gene>
    <name evidence="2" type="ORF">MPRI_23000</name>
</gene>
<feature type="region of interest" description="Disordered" evidence="1">
    <location>
        <begin position="150"/>
        <end position="172"/>
    </location>
</feature>
<evidence type="ECO:0008006" key="4">
    <source>
        <dbReference type="Google" id="ProtNLM"/>
    </source>
</evidence>
<dbReference type="InterPro" id="IPR036390">
    <property type="entry name" value="WH_DNA-bd_sf"/>
</dbReference>
<organism evidence="2 3">
    <name type="scientific">Mycobacterium paraintracellulare</name>
    <dbReference type="NCBI Taxonomy" id="1138383"/>
    <lineage>
        <taxon>Bacteria</taxon>
        <taxon>Bacillati</taxon>
        <taxon>Actinomycetota</taxon>
        <taxon>Actinomycetes</taxon>
        <taxon>Mycobacteriales</taxon>
        <taxon>Mycobacteriaceae</taxon>
        <taxon>Mycobacterium</taxon>
        <taxon>Mycobacterium avium complex (MAC)</taxon>
    </lineage>
</organism>
<sequence length="284" mass="30281">MANRNRVKDHGAALGLYARVPNGLAHDYELSAMAKAVALEVWSHAPKWEQSMTEIAKRLKTGRRQVTNAFDELGARGWLVREIIKVDSRGRPAVEVWHRNLTNEPFSARQVEALRGGTSTPQVLVPTSQAPGTSTPQVLVTSTPQVLHSSETISETTSEKNQYPTGTGDLPDNEPDFGSWGITGSVGDPFGISSLPTGEGISLPANTAEEQTPGSAMKAEEKIPTSTPGVLVTSTLGAQQPSACVSTQEAIPWPAGKPFVPGKFDPFAEYVDETTGEPITPTPA</sequence>
<accession>A0ABM7K7U3</accession>
<proteinExistence type="predicted"/>